<keyword evidence="1" id="KW-0808">Transferase</keyword>
<dbReference type="Proteomes" id="UP001219518">
    <property type="component" value="Unassembled WGS sequence"/>
</dbReference>
<dbReference type="SUPFAM" id="SSF56219">
    <property type="entry name" value="DNase I-like"/>
    <property type="match status" value="1"/>
</dbReference>
<reference evidence="1" key="1">
    <citation type="submission" date="2021-07" db="EMBL/GenBank/DDBJ databases">
        <authorList>
            <person name="Catto M.A."/>
            <person name="Jacobson A."/>
            <person name="Kennedy G."/>
            <person name="Labadie P."/>
            <person name="Hunt B.G."/>
            <person name="Srinivasan R."/>
        </authorList>
    </citation>
    <scope>NUCLEOTIDE SEQUENCE</scope>
    <source>
        <strain evidence="1">PL_HMW_Pooled</strain>
        <tissue evidence="1">Head</tissue>
    </source>
</reference>
<name>A0AAE1HPU1_9NEOP</name>
<dbReference type="Gene3D" id="3.60.10.10">
    <property type="entry name" value="Endonuclease/exonuclease/phosphatase"/>
    <property type="match status" value="1"/>
</dbReference>
<dbReference type="PANTHER" id="PTHR33776">
    <property type="entry name" value="ENDO/EXONUCLEASE/PHOSPHATASE DOMAIN-CONTAINING PROTEIN"/>
    <property type="match status" value="1"/>
</dbReference>
<dbReference type="EMBL" id="JAHWGI010001226">
    <property type="protein sequence ID" value="KAK3925301.1"/>
    <property type="molecule type" value="Genomic_DNA"/>
</dbReference>
<keyword evidence="1" id="KW-0548">Nucleotidyltransferase</keyword>
<dbReference type="InterPro" id="IPR036691">
    <property type="entry name" value="Endo/exonu/phosph_ase_sf"/>
</dbReference>
<dbReference type="GO" id="GO:0003964">
    <property type="term" value="F:RNA-directed DNA polymerase activity"/>
    <property type="evidence" value="ECO:0007669"/>
    <property type="project" value="UniProtKB-KW"/>
</dbReference>
<comment type="caution">
    <text evidence="1">The sequence shown here is derived from an EMBL/GenBank/DDBJ whole genome shotgun (WGS) entry which is preliminary data.</text>
</comment>
<sequence>MQREASTYDVQVETLQQVEPLKQCNLNILYINARSIKNKIDEIETICALLKEIDVIVAVETWLTENITPFINIRNFNAEHVCRTDKKGGGVSVFIKSSLKHERLKSSSNTCEMLSIQVTKGKTSLNVIGIYNPNVFNLDNLINEISSFLGNHRGPTYVIGDFNVNLLEENAQNIILSSIMESYGLKIINQCPTRITERTATLIDHIYSNMDMQEKIVNINSSGDTTQEEGIIRLDHNILLICKPTDLHTEKNRIFPTLRKINYTTLKHYLKEFKVNRDGEVDDEYSRFISYFQGSCSKASVDNTYKSKENYPHAPWIDREYLQLVRTKEKLFNMKKKNKGNCKILQDYKACRNAVTSMKKKKKAEYYSTKLQDSNDLAKNLWTVAKEALYNQKGKKETCSGELSPENFNEKFINTVSGLIEKESRKKRPENNSAPLLNCQTRFRLHPTTKEEISKYIDGLKNKSNITFDKINNKTIKMCKEDLVTIVCDLQMAEDMGTLMAWMEANSLFINFEKTNYIIFKKPATVTTNLPSFNIQHHTIFRTNTAKFLGLTIDENLLWEDHINNICKKIAPIIGVTHRLKNFLTPQSKRTIYFGLIQSHLNYMAAIWGTATASRMGTLKILQKRAIKTLFGYNIRTDSRQIFKETGILPLDMLINATQAKICHSIIFGLRQCNTNFNRNQDFHNYNTRSTDIRAVSSHSTTYGLRSAYNSIAHSFNQLPHELKSVTNPNTFKIKLNIYYRTLLNAPCTQTKYS</sequence>
<protein>
    <submittedName>
        <fullName evidence="1">RNA-directed DNA polymerase from mobile element jockey</fullName>
    </submittedName>
</protein>
<evidence type="ECO:0000313" key="1">
    <source>
        <dbReference type="EMBL" id="KAK3925301.1"/>
    </source>
</evidence>
<reference evidence="1" key="2">
    <citation type="journal article" date="2023" name="BMC Genomics">
        <title>Pest status, molecular evolution, and epigenetic factors derived from the genome assembly of Frankliniella fusca, a thysanopteran phytovirus vector.</title>
        <authorList>
            <person name="Catto M.A."/>
            <person name="Labadie P.E."/>
            <person name="Jacobson A.L."/>
            <person name="Kennedy G.G."/>
            <person name="Srinivasan R."/>
            <person name="Hunt B.G."/>
        </authorList>
    </citation>
    <scope>NUCLEOTIDE SEQUENCE</scope>
    <source>
        <strain evidence="1">PL_HMW_Pooled</strain>
    </source>
</reference>
<keyword evidence="1" id="KW-0695">RNA-directed DNA polymerase</keyword>
<evidence type="ECO:0000313" key="2">
    <source>
        <dbReference type="Proteomes" id="UP001219518"/>
    </source>
</evidence>
<dbReference type="PANTHER" id="PTHR33776:SF4">
    <property type="entry name" value="ENDONUCLEASE_EXONUCLEASE_PHOSPHATASE DOMAIN-CONTAINING PROTEIN"/>
    <property type="match status" value="1"/>
</dbReference>
<dbReference type="AlphaFoldDB" id="A0AAE1HPU1"/>
<organism evidence="1 2">
    <name type="scientific">Frankliniella fusca</name>
    <dbReference type="NCBI Taxonomy" id="407009"/>
    <lineage>
        <taxon>Eukaryota</taxon>
        <taxon>Metazoa</taxon>
        <taxon>Ecdysozoa</taxon>
        <taxon>Arthropoda</taxon>
        <taxon>Hexapoda</taxon>
        <taxon>Insecta</taxon>
        <taxon>Pterygota</taxon>
        <taxon>Neoptera</taxon>
        <taxon>Paraneoptera</taxon>
        <taxon>Thysanoptera</taxon>
        <taxon>Terebrantia</taxon>
        <taxon>Thripoidea</taxon>
        <taxon>Thripidae</taxon>
        <taxon>Frankliniella</taxon>
    </lineage>
</organism>
<accession>A0AAE1HPU1</accession>
<gene>
    <name evidence="1" type="ORF">KUF71_013508</name>
</gene>
<keyword evidence="2" id="KW-1185">Reference proteome</keyword>
<proteinExistence type="predicted"/>